<keyword evidence="1" id="KW-0812">Transmembrane</keyword>
<comment type="caution">
    <text evidence="2">The sequence shown here is derived from an EMBL/GenBank/DDBJ whole genome shotgun (WGS) entry which is preliminary data.</text>
</comment>
<dbReference type="AlphaFoldDB" id="A0AAE0MSF9"/>
<protein>
    <submittedName>
        <fullName evidence="2">Uncharacterized protein</fullName>
    </submittedName>
</protein>
<accession>A0AAE0MSF9</accession>
<reference evidence="2" key="2">
    <citation type="submission" date="2023-06" db="EMBL/GenBank/DDBJ databases">
        <authorList>
            <consortium name="Lawrence Berkeley National Laboratory"/>
            <person name="Haridas S."/>
            <person name="Hensen N."/>
            <person name="Bonometti L."/>
            <person name="Westerberg I."/>
            <person name="Brannstrom I.O."/>
            <person name="Guillou S."/>
            <person name="Cros-Aarteil S."/>
            <person name="Calhoun S."/>
            <person name="Kuo A."/>
            <person name="Mondo S."/>
            <person name="Pangilinan J."/>
            <person name="Riley R."/>
            <person name="Labutti K."/>
            <person name="Andreopoulos B."/>
            <person name="Lipzen A."/>
            <person name="Chen C."/>
            <person name="Yanf M."/>
            <person name="Daum C."/>
            <person name="Ng V."/>
            <person name="Clum A."/>
            <person name="Steindorff A."/>
            <person name="Ohm R."/>
            <person name="Martin F."/>
            <person name="Silar P."/>
            <person name="Natvig D."/>
            <person name="Lalanne C."/>
            <person name="Gautier V."/>
            <person name="Ament-Velasquez S.L."/>
            <person name="Kruys A."/>
            <person name="Hutchinson M.I."/>
            <person name="Powell A.J."/>
            <person name="Barry K."/>
            <person name="Miller A.N."/>
            <person name="Grigoriev I.V."/>
            <person name="Debuchy R."/>
            <person name="Gladieux P."/>
            <person name="Thoren M.H."/>
            <person name="Johannesson H."/>
        </authorList>
    </citation>
    <scope>NUCLEOTIDE SEQUENCE</scope>
    <source>
        <strain evidence="2">CBS 560.94</strain>
    </source>
</reference>
<evidence type="ECO:0000256" key="1">
    <source>
        <dbReference type="SAM" id="Phobius"/>
    </source>
</evidence>
<name>A0AAE0MSF9_9PEZI</name>
<dbReference type="EMBL" id="JAUEPP010000004">
    <property type="protein sequence ID" value="KAK3344572.1"/>
    <property type="molecule type" value="Genomic_DNA"/>
</dbReference>
<evidence type="ECO:0000313" key="3">
    <source>
        <dbReference type="Proteomes" id="UP001278500"/>
    </source>
</evidence>
<sequence length="122" mass="13083">MAIFGTVAGAIDISFKLSHLGQTLTAFPRPHTQNLKMAASETSITIMINDLGNLDKLTLKIQVGHKSNWSNEAVRCTLRSKFMCDLALALKAIPINGPPSFFFGIMAGPAMIMAIAGTITHP</sequence>
<dbReference type="GeneID" id="87862715"/>
<gene>
    <name evidence="2" type="ORF">B0H65DRAFT_442089</name>
</gene>
<keyword evidence="1" id="KW-0472">Membrane</keyword>
<reference evidence="2" key="1">
    <citation type="journal article" date="2023" name="Mol. Phylogenet. Evol.">
        <title>Genome-scale phylogeny and comparative genomics of the fungal order Sordariales.</title>
        <authorList>
            <person name="Hensen N."/>
            <person name="Bonometti L."/>
            <person name="Westerberg I."/>
            <person name="Brannstrom I.O."/>
            <person name="Guillou S."/>
            <person name="Cros-Aarteil S."/>
            <person name="Calhoun S."/>
            <person name="Haridas S."/>
            <person name="Kuo A."/>
            <person name="Mondo S."/>
            <person name="Pangilinan J."/>
            <person name="Riley R."/>
            <person name="LaButti K."/>
            <person name="Andreopoulos B."/>
            <person name="Lipzen A."/>
            <person name="Chen C."/>
            <person name="Yan M."/>
            <person name="Daum C."/>
            <person name="Ng V."/>
            <person name="Clum A."/>
            <person name="Steindorff A."/>
            <person name="Ohm R.A."/>
            <person name="Martin F."/>
            <person name="Silar P."/>
            <person name="Natvig D.O."/>
            <person name="Lalanne C."/>
            <person name="Gautier V."/>
            <person name="Ament-Velasquez S.L."/>
            <person name="Kruys A."/>
            <person name="Hutchinson M.I."/>
            <person name="Powell A.J."/>
            <person name="Barry K."/>
            <person name="Miller A.N."/>
            <person name="Grigoriev I.V."/>
            <person name="Debuchy R."/>
            <person name="Gladieux P."/>
            <person name="Hiltunen Thoren M."/>
            <person name="Johannesson H."/>
        </authorList>
    </citation>
    <scope>NUCLEOTIDE SEQUENCE</scope>
    <source>
        <strain evidence="2">CBS 560.94</strain>
    </source>
</reference>
<dbReference type="Proteomes" id="UP001278500">
    <property type="component" value="Unassembled WGS sequence"/>
</dbReference>
<keyword evidence="3" id="KW-1185">Reference proteome</keyword>
<evidence type="ECO:0000313" key="2">
    <source>
        <dbReference type="EMBL" id="KAK3344572.1"/>
    </source>
</evidence>
<organism evidence="2 3">
    <name type="scientific">Neurospora tetraspora</name>
    <dbReference type="NCBI Taxonomy" id="94610"/>
    <lineage>
        <taxon>Eukaryota</taxon>
        <taxon>Fungi</taxon>
        <taxon>Dikarya</taxon>
        <taxon>Ascomycota</taxon>
        <taxon>Pezizomycotina</taxon>
        <taxon>Sordariomycetes</taxon>
        <taxon>Sordariomycetidae</taxon>
        <taxon>Sordariales</taxon>
        <taxon>Sordariaceae</taxon>
        <taxon>Neurospora</taxon>
    </lineage>
</organism>
<keyword evidence="1" id="KW-1133">Transmembrane helix</keyword>
<proteinExistence type="predicted"/>
<feature type="transmembrane region" description="Helical" evidence="1">
    <location>
        <begin position="101"/>
        <end position="119"/>
    </location>
</feature>
<dbReference type="RefSeq" id="XP_062681185.1">
    <property type="nucleotide sequence ID" value="XM_062825561.1"/>
</dbReference>